<dbReference type="STRING" id="416591.Tlet_1233"/>
<organism evidence="3 4">
    <name type="scientific">Pseudothermotoga lettingae (strain ATCC BAA-301 / DSM 14385 / NBRC 107922 / TMO)</name>
    <name type="common">Thermotoga lettingae</name>
    <dbReference type="NCBI Taxonomy" id="416591"/>
    <lineage>
        <taxon>Bacteria</taxon>
        <taxon>Thermotogati</taxon>
        <taxon>Thermotogota</taxon>
        <taxon>Thermotogae</taxon>
        <taxon>Thermotogales</taxon>
        <taxon>Thermotogaceae</taxon>
        <taxon>Pseudothermotoga</taxon>
    </lineage>
</organism>
<dbReference type="InterPro" id="IPR052975">
    <property type="entry name" value="Repressor-like_regulatory"/>
</dbReference>
<dbReference type="AlphaFoldDB" id="A8F6K9"/>
<dbReference type="SMART" id="SM00966">
    <property type="entry name" value="SpoVT_AbrB"/>
    <property type="match status" value="1"/>
</dbReference>
<evidence type="ECO:0000259" key="2">
    <source>
        <dbReference type="PROSITE" id="PS51740"/>
    </source>
</evidence>
<dbReference type="Gene3D" id="2.10.260.10">
    <property type="match status" value="1"/>
</dbReference>
<dbReference type="Pfam" id="PF04014">
    <property type="entry name" value="MazE_antitoxin"/>
    <property type="match status" value="1"/>
</dbReference>
<feature type="domain" description="SpoVT-AbrB" evidence="2">
    <location>
        <begin position="10"/>
        <end position="57"/>
    </location>
</feature>
<gene>
    <name evidence="3" type="ordered locus">Tlet_1233</name>
</gene>
<dbReference type="RefSeq" id="WP_012003269.1">
    <property type="nucleotide sequence ID" value="NC_009828.1"/>
</dbReference>
<dbReference type="eggNOG" id="COG2002">
    <property type="taxonomic scope" value="Bacteria"/>
</dbReference>
<dbReference type="PANTHER" id="PTHR34860:SF6">
    <property type="entry name" value="REPRESSOR-LIKE PROTEIN SSO7C3"/>
    <property type="match status" value="1"/>
</dbReference>
<dbReference type="OrthoDB" id="9812495at2"/>
<dbReference type="PANTHER" id="PTHR34860">
    <property type="entry name" value="REPRESSOR-LIKE PROTEIN SSO7C3"/>
    <property type="match status" value="1"/>
</dbReference>
<evidence type="ECO:0000256" key="1">
    <source>
        <dbReference type="PROSITE-ProRule" id="PRU01076"/>
    </source>
</evidence>
<evidence type="ECO:0000313" key="3">
    <source>
        <dbReference type="EMBL" id="ABV33793.1"/>
    </source>
</evidence>
<name>A8F6K9_PSELT</name>
<dbReference type="HOGENOM" id="CLU_158484_4_3_0"/>
<reference evidence="3 4" key="2">
    <citation type="journal article" date="2009" name="Proc. Natl. Acad. Sci. U.S.A.">
        <title>On the chimeric nature, thermophilic origin, and phylogenetic placement of the Thermotogales.</title>
        <authorList>
            <person name="Zhaxybayeva O."/>
            <person name="Swithers K.S."/>
            <person name="Lapierre P."/>
            <person name="Fournier G.P."/>
            <person name="Bickhart D.M."/>
            <person name="DeBoy R.T."/>
            <person name="Nelson K.E."/>
            <person name="Nesbo C.L."/>
            <person name="Doolittle W.F."/>
            <person name="Gogarten J.P."/>
            <person name="Noll K.M."/>
        </authorList>
    </citation>
    <scope>NUCLEOTIDE SEQUENCE [LARGE SCALE GENOMIC DNA]</scope>
    <source>
        <strain evidence="4">ATCC BAA-301 / DSM 14385 / NBRC 107922 / TMO</strain>
    </source>
</reference>
<reference evidence="3 4" key="1">
    <citation type="submission" date="2007-08" db="EMBL/GenBank/DDBJ databases">
        <title>Complete sequence of Thermotoga lettingae TMO.</title>
        <authorList>
            <consortium name="US DOE Joint Genome Institute"/>
            <person name="Copeland A."/>
            <person name="Lucas S."/>
            <person name="Lapidus A."/>
            <person name="Barry K."/>
            <person name="Glavina del Rio T."/>
            <person name="Dalin E."/>
            <person name="Tice H."/>
            <person name="Pitluck S."/>
            <person name="Foster B."/>
            <person name="Bruce D."/>
            <person name="Schmutz J."/>
            <person name="Larimer F."/>
            <person name="Land M."/>
            <person name="Hauser L."/>
            <person name="Kyrpides N."/>
            <person name="Mikhailova N."/>
            <person name="Nelson K."/>
            <person name="Gogarten J.P."/>
            <person name="Noll K."/>
            <person name="Richardson P."/>
        </authorList>
    </citation>
    <scope>NUCLEOTIDE SEQUENCE [LARGE SCALE GENOMIC DNA]</scope>
    <source>
        <strain evidence="4">ATCC BAA-301 / DSM 14385 / NBRC 107922 / TMO</strain>
    </source>
</reference>
<dbReference type="SUPFAM" id="SSF89447">
    <property type="entry name" value="AbrB/MazE/MraZ-like"/>
    <property type="match status" value="1"/>
</dbReference>
<keyword evidence="1" id="KW-0238">DNA-binding</keyword>
<evidence type="ECO:0000313" key="4">
    <source>
        <dbReference type="Proteomes" id="UP000002016"/>
    </source>
</evidence>
<proteinExistence type="predicted"/>
<dbReference type="PROSITE" id="PS51740">
    <property type="entry name" value="SPOVT_ABRB"/>
    <property type="match status" value="1"/>
</dbReference>
<dbReference type="EMBL" id="CP000812">
    <property type="protein sequence ID" value="ABV33793.1"/>
    <property type="molecule type" value="Genomic_DNA"/>
</dbReference>
<keyword evidence="4" id="KW-1185">Reference proteome</keyword>
<dbReference type="GO" id="GO:0003677">
    <property type="term" value="F:DNA binding"/>
    <property type="evidence" value="ECO:0007669"/>
    <property type="project" value="UniProtKB-UniRule"/>
</dbReference>
<accession>A8F6K9</accession>
<dbReference type="InterPro" id="IPR037914">
    <property type="entry name" value="SpoVT-AbrB_sf"/>
</dbReference>
<dbReference type="InterPro" id="IPR007159">
    <property type="entry name" value="SpoVT-AbrB_dom"/>
</dbReference>
<dbReference type="NCBIfam" id="TIGR01439">
    <property type="entry name" value="lp_hng_hel_AbrB"/>
    <property type="match status" value="1"/>
</dbReference>
<dbReference type="Proteomes" id="UP000002016">
    <property type="component" value="Chromosome"/>
</dbReference>
<dbReference type="KEGG" id="tle:Tlet_1233"/>
<protein>
    <submittedName>
        <fullName evidence="3">Transcriptional regulator, AbrB family</fullName>
    </submittedName>
</protein>
<sequence>MEKPQGKHIFGMVKVGPKGQIVIPKKARDIFGIKPGDLLMVVGDEKSGIAIITDEKLTRMFEEIISREELREEKI</sequence>